<proteinExistence type="predicted"/>
<evidence type="ECO:0000256" key="2">
    <source>
        <dbReference type="SAM" id="SignalP"/>
    </source>
</evidence>
<name>A0A834F1W3_ORYME</name>
<reference evidence="3" key="1">
    <citation type="journal article" name="BMC Genomics">
        <title>Long-read sequencing and de novo genome assembly of marine medaka (Oryzias melastigma).</title>
        <authorList>
            <person name="Liang P."/>
            <person name="Saqib H.S.A."/>
            <person name="Ni X."/>
            <person name="Shen Y."/>
        </authorList>
    </citation>
    <scope>NUCLEOTIDE SEQUENCE</scope>
    <source>
        <strain evidence="3">Bigg-433</strain>
    </source>
</reference>
<evidence type="ECO:0000313" key="4">
    <source>
        <dbReference type="Proteomes" id="UP000646548"/>
    </source>
</evidence>
<feature type="chain" id="PRO_5032481739" description="Immunoglobulin subtype domain-containing protein" evidence="2">
    <location>
        <begin position="30"/>
        <end position="257"/>
    </location>
</feature>
<dbReference type="GO" id="GO:0004888">
    <property type="term" value="F:transmembrane signaling receptor activity"/>
    <property type="evidence" value="ECO:0007669"/>
    <property type="project" value="InterPro"/>
</dbReference>
<dbReference type="OrthoDB" id="8830760at2759"/>
<protein>
    <recommendedName>
        <fullName evidence="5">Immunoglobulin subtype domain-containing protein</fullName>
    </recommendedName>
</protein>
<dbReference type="GO" id="GO:0050861">
    <property type="term" value="P:positive regulation of B cell receptor signaling pathway"/>
    <property type="evidence" value="ECO:0007669"/>
    <property type="project" value="InterPro"/>
</dbReference>
<dbReference type="AlphaFoldDB" id="A0A834F1W3"/>
<evidence type="ECO:0000313" key="3">
    <source>
        <dbReference type="EMBL" id="KAF6718049.1"/>
    </source>
</evidence>
<dbReference type="PANTHER" id="PTHR35680:SF1">
    <property type="entry name" value="NFAT ACTIVATION MOLECULE 1"/>
    <property type="match status" value="1"/>
</dbReference>
<dbReference type="GO" id="GO:0045577">
    <property type="term" value="P:regulation of B cell differentiation"/>
    <property type="evidence" value="ECO:0007669"/>
    <property type="project" value="InterPro"/>
</dbReference>
<dbReference type="GO" id="GO:0050853">
    <property type="term" value="P:B cell receptor signaling pathway"/>
    <property type="evidence" value="ECO:0007669"/>
    <property type="project" value="TreeGrafter"/>
</dbReference>
<evidence type="ECO:0008006" key="5">
    <source>
        <dbReference type="Google" id="ProtNLM"/>
    </source>
</evidence>
<keyword evidence="2" id="KW-0732">Signal</keyword>
<accession>A0A834F1W3</accession>
<dbReference type="GO" id="GO:0001819">
    <property type="term" value="P:positive regulation of cytokine production"/>
    <property type="evidence" value="ECO:0007669"/>
    <property type="project" value="InterPro"/>
</dbReference>
<comment type="caution">
    <text evidence="3">The sequence shown here is derived from an EMBL/GenBank/DDBJ whole genome shotgun (WGS) entry which is preliminary data.</text>
</comment>
<dbReference type="PANTHER" id="PTHR35680">
    <property type="entry name" value="NFAT ACTIVATION MOLECULE 1"/>
    <property type="match status" value="1"/>
</dbReference>
<keyword evidence="1" id="KW-1133">Transmembrane helix</keyword>
<gene>
    <name evidence="3" type="ORF">FQA47_010686</name>
</gene>
<feature type="transmembrane region" description="Helical" evidence="1">
    <location>
        <begin position="133"/>
        <end position="154"/>
    </location>
</feature>
<dbReference type="Proteomes" id="UP000646548">
    <property type="component" value="Unassembled WGS sequence"/>
</dbReference>
<organism evidence="3 4">
    <name type="scientific">Oryzias melastigma</name>
    <name type="common">Marine medaka</name>
    <dbReference type="NCBI Taxonomy" id="30732"/>
    <lineage>
        <taxon>Eukaryota</taxon>
        <taxon>Metazoa</taxon>
        <taxon>Chordata</taxon>
        <taxon>Craniata</taxon>
        <taxon>Vertebrata</taxon>
        <taxon>Euteleostomi</taxon>
        <taxon>Actinopterygii</taxon>
        <taxon>Neopterygii</taxon>
        <taxon>Teleostei</taxon>
        <taxon>Neoteleostei</taxon>
        <taxon>Acanthomorphata</taxon>
        <taxon>Ovalentaria</taxon>
        <taxon>Atherinomorphae</taxon>
        <taxon>Beloniformes</taxon>
        <taxon>Adrianichthyidae</taxon>
        <taxon>Oryziinae</taxon>
        <taxon>Oryzias</taxon>
    </lineage>
</organism>
<keyword evidence="1" id="KW-0472">Membrane</keyword>
<dbReference type="GO" id="GO:0045121">
    <property type="term" value="C:membrane raft"/>
    <property type="evidence" value="ECO:0007669"/>
    <property type="project" value="TreeGrafter"/>
</dbReference>
<dbReference type="EMBL" id="WKFB01000780">
    <property type="protein sequence ID" value="KAF6718049.1"/>
    <property type="molecule type" value="Genomic_DNA"/>
</dbReference>
<evidence type="ECO:0000256" key="1">
    <source>
        <dbReference type="SAM" id="Phobius"/>
    </source>
</evidence>
<feature type="signal peptide" evidence="2">
    <location>
        <begin position="1"/>
        <end position="29"/>
    </location>
</feature>
<sequence>MKAQQLSHLSFLSTFLSTLVLFLPSVCTGMDAPRISMNSTVFVAFKKENLTVCCTLDLPVNETAGTLECFNPSRARIGSTKIQETGNTTVNKMLEFKNVTESGEYYCQYKGATVHWFLRVADQGYKTDLSECIILSTITGVLLLSSVVCSVFAFRGHWKKKSTECDNTGRNEKQNKEEKVAKIKEDDKDVMSPPSTSVYASLDSRPRSIYGVLDCSAAEAEPKIKKTNSKKREMLKTVEPTAEHQDEGALECVYENF</sequence>
<keyword evidence="1" id="KW-0812">Transmembrane</keyword>
<dbReference type="InterPro" id="IPR033549">
    <property type="entry name" value="NFAM1"/>
</dbReference>